<keyword evidence="3" id="KW-1185">Reference proteome</keyword>
<reference evidence="2 3" key="1">
    <citation type="submission" date="2020-04" db="EMBL/GenBank/DDBJ databases">
        <title>Perkinsus chesapeaki whole genome sequence.</title>
        <authorList>
            <person name="Bogema D.R."/>
        </authorList>
    </citation>
    <scope>NUCLEOTIDE SEQUENCE [LARGE SCALE GENOMIC DNA]</scope>
    <source>
        <strain evidence="2">ATCC PRA-425</strain>
    </source>
</reference>
<dbReference type="Gene3D" id="3.40.50.1820">
    <property type="entry name" value="alpha/beta hydrolase"/>
    <property type="match status" value="1"/>
</dbReference>
<dbReference type="EMBL" id="JAAPAO010002532">
    <property type="protein sequence ID" value="KAF4647556.1"/>
    <property type="molecule type" value="Genomic_DNA"/>
</dbReference>
<dbReference type="GO" id="GO:0006508">
    <property type="term" value="P:proteolysis"/>
    <property type="evidence" value="ECO:0007669"/>
    <property type="project" value="InterPro"/>
</dbReference>
<comment type="similarity">
    <text evidence="1">Belongs to the peptidase S10 family.</text>
</comment>
<comment type="caution">
    <text evidence="2">The sequence shown here is derived from an EMBL/GenBank/DDBJ whole genome shotgun (WGS) entry which is preliminary data.</text>
</comment>
<evidence type="ECO:0000313" key="3">
    <source>
        <dbReference type="Proteomes" id="UP000591131"/>
    </source>
</evidence>
<dbReference type="SUPFAM" id="SSF53474">
    <property type="entry name" value="alpha/beta-Hydrolases"/>
    <property type="match status" value="1"/>
</dbReference>
<feature type="non-terminal residue" evidence="2">
    <location>
        <position position="1"/>
    </location>
</feature>
<gene>
    <name evidence="2" type="ORF">FOL47_004467</name>
</gene>
<dbReference type="OrthoDB" id="443318at2759"/>
<protein>
    <submittedName>
        <fullName evidence="2">Uncharacterized protein</fullName>
    </submittedName>
</protein>
<dbReference type="InterPro" id="IPR001563">
    <property type="entry name" value="Peptidase_S10"/>
</dbReference>
<sequence>AANTCAFGFLHPLLEKGISINDVRTKPGQESKYWQIKTGDVEKFFNDPKIQEALRVKKQWSKVNEYVHRAMTKFGMVDISYGIQQTLDAGLKVLFIAGDEDYTTNFPGLFNWMTKVRGTFPYGEKVTQAKEKTLKFPQGGKVGTIRSKVFSNNAKLALVK</sequence>
<dbReference type="Proteomes" id="UP000591131">
    <property type="component" value="Unassembled WGS sequence"/>
</dbReference>
<evidence type="ECO:0000256" key="1">
    <source>
        <dbReference type="ARBA" id="ARBA00009431"/>
    </source>
</evidence>
<evidence type="ECO:0000313" key="2">
    <source>
        <dbReference type="EMBL" id="KAF4647556.1"/>
    </source>
</evidence>
<name>A0A7J6KM13_PERCH</name>
<feature type="non-terminal residue" evidence="2">
    <location>
        <position position="160"/>
    </location>
</feature>
<dbReference type="Gene3D" id="1.10.287.410">
    <property type="match status" value="1"/>
</dbReference>
<dbReference type="Pfam" id="PF00450">
    <property type="entry name" value="Peptidase_S10"/>
    <property type="match status" value="1"/>
</dbReference>
<proteinExistence type="inferred from homology"/>
<dbReference type="GO" id="GO:0004185">
    <property type="term" value="F:serine-type carboxypeptidase activity"/>
    <property type="evidence" value="ECO:0007669"/>
    <property type="project" value="InterPro"/>
</dbReference>
<accession>A0A7J6KM13</accession>
<organism evidence="2 3">
    <name type="scientific">Perkinsus chesapeaki</name>
    <name type="common">Clam parasite</name>
    <name type="synonym">Perkinsus andrewsi</name>
    <dbReference type="NCBI Taxonomy" id="330153"/>
    <lineage>
        <taxon>Eukaryota</taxon>
        <taxon>Sar</taxon>
        <taxon>Alveolata</taxon>
        <taxon>Perkinsozoa</taxon>
        <taxon>Perkinsea</taxon>
        <taxon>Perkinsida</taxon>
        <taxon>Perkinsidae</taxon>
        <taxon>Perkinsus</taxon>
    </lineage>
</organism>
<dbReference type="InterPro" id="IPR029058">
    <property type="entry name" value="AB_hydrolase_fold"/>
</dbReference>
<dbReference type="AlphaFoldDB" id="A0A7J6KM13"/>